<gene>
    <name evidence="10" type="ORF">FHS75_000079</name>
</gene>
<evidence type="ECO:0000256" key="5">
    <source>
        <dbReference type="ARBA" id="ARBA00023002"/>
    </source>
</evidence>
<dbReference type="InterPro" id="IPR046373">
    <property type="entry name" value="Acyl-CoA_Oxase/DH_mid-dom_sf"/>
</dbReference>
<dbReference type="GO" id="GO:0005886">
    <property type="term" value="C:plasma membrane"/>
    <property type="evidence" value="ECO:0007669"/>
    <property type="project" value="TreeGrafter"/>
</dbReference>
<evidence type="ECO:0000256" key="4">
    <source>
        <dbReference type="ARBA" id="ARBA00022827"/>
    </source>
</evidence>
<evidence type="ECO:0000256" key="1">
    <source>
        <dbReference type="ARBA" id="ARBA00001974"/>
    </source>
</evidence>
<proteinExistence type="inferred from homology"/>
<evidence type="ECO:0000313" key="11">
    <source>
        <dbReference type="Proteomes" id="UP000522081"/>
    </source>
</evidence>
<dbReference type="Pfam" id="PF02770">
    <property type="entry name" value="Acyl-CoA_dh_M"/>
    <property type="match status" value="1"/>
</dbReference>
<evidence type="ECO:0000259" key="7">
    <source>
        <dbReference type="Pfam" id="PF00441"/>
    </source>
</evidence>
<dbReference type="EMBL" id="JACBZF010000001">
    <property type="protein sequence ID" value="NYH93774.1"/>
    <property type="molecule type" value="Genomic_DNA"/>
</dbReference>
<dbReference type="AlphaFoldDB" id="A0A7Y9XSM5"/>
<evidence type="ECO:0000256" key="6">
    <source>
        <dbReference type="RuleBase" id="RU362125"/>
    </source>
</evidence>
<feature type="domain" description="Acyl-CoA dehydrogenase/oxidase N-terminal" evidence="9">
    <location>
        <begin position="7"/>
        <end position="122"/>
    </location>
</feature>
<dbReference type="Gene3D" id="1.10.540.10">
    <property type="entry name" value="Acyl-CoA dehydrogenase/oxidase, N-terminal domain"/>
    <property type="match status" value="1"/>
</dbReference>
<reference evidence="10 11" key="1">
    <citation type="submission" date="2020-07" db="EMBL/GenBank/DDBJ databases">
        <title>Genomic Encyclopedia of Type Strains, Phase IV (KMG-IV): sequencing the most valuable type-strain genomes for metagenomic binning, comparative biology and taxonomic classification.</title>
        <authorList>
            <person name="Goeker M."/>
        </authorList>
    </citation>
    <scope>NUCLEOTIDE SEQUENCE [LARGE SCALE GENOMIC DNA]</scope>
    <source>
        <strain evidence="10 11">DSM 29043</strain>
    </source>
</reference>
<dbReference type="Pfam" id="PF00441">
    <property type="entry name" value="Acyl-CoA_dh_1"/>
    <property type="match status" value="1"/>
</dbReference>
<dbReference type="SUPFAM" id="SSF56645">
    <property type="entry name" value="Acyl-CoA dehydrogenase NM domain-like"/>
    <property type="match status" value="1"/>
</dbReference>
<evidence type="ECO:0000259" key="9">
    <source>
        <dbReference type="Pfam" id="PF02771"/>
    </source>
</evidence>
<evidence type="ECO:0000256" key="2">
    <source>
        <dbReference type="ARBA" id="ARBA00009347"/>
    </source>
</evidence>
<comment type="similarity">
    <text evidence="2 6">Belongs to the acyl-CoA dehydrogenase family.</text>
</comment>
<keyword evidence="5 6" id="KW-0560">Oxidoreductase</keyword>
<feature type="domain" description="Acyl-CoA dehydrogenase/oxidase C-terminal" evidence="7">
    <location>
        <begin position="234"/>
        <end position="385"/>
    </location>
</feature>
<dbReference type="InterPro" id="IPR006091">
    <property type="entry name" value="Acyl-CoA_Oxase/DH_mid-dom"/>
</dbReference>
<keyword evidence="11" id="KW-1185">Reference proteome</keyword>
<dbReference type="InterPro" id="IPR052161">
    <property type="entry name" value="Mycobact_Acyl-CoA_DH"/>
</dbReference>
<keyword evidence="3 6" id="KW-0285">Flavoprotein</keyword>
<dbReference type="PANTHER" id="PTHR43292">
    <property type="entry name" value="ACYL-COA DEHYDROGENASE"/>
    <property type="match status" value="1"/>
</dbReference>
<name>A0A7Y9XSM5_9SPHN</name>
<dbReference type="InterPro" id="IPR037069">
    <property type="entry name" value="AcylCoA_DH/ox_N_sf"/>
</dbReference>
<dbReference type="FunFam" id="2.40.110.10:FF:000002">
    <property type="entry name" value="Acyl-CoA dehydrogenase fadE12"/>
    <property type="match status" value="1"/>
</dbReference>
<dbReference type="Gene3D" id="2.40.110.10">
    <property type="entry name" value="Butyryl-CoA Dehydrogenase, subunit A, domain 2"/>
    <property type="match status" value="1"/>
</dbReference>
<sequence length="388" mass="42533">MNLRLDESQRAFRAEVRDFIAENLPEESRRGQSLLTGVYPEPAISVPWHRKLAGKGWLAPMWPKEFGGTGWTGFERFIFENECALAGAPYVFPLGLRLVGPVIFTFGTQAQKDRFLPRILTDEDYWCQGFSEPGAGSDLASLTTRAVPDGDDYVVNGSKIWQTHAHHANMMFTLVRTGSGDGPKQAGISFLLIPLDTPGVEVRPIVSIGGDHDVNQVFLSDVRVPKSNLVGEVGKGWDYAKFLLRFERAGGFAAARLRASLKRIGRVLESRMAAGIEIHPDARRRIAEVAIDVDVFEMLELKILGPLAAGEDPGPISSILKLRTSQLKQDVAEAGHLALGEDGAIWPTEVESESDALPGDYLNSRAATIFGGAREVQLGLIAREAFRR</sequence>
<dbReference type="Gene3D" id="1.20.140.10">
    <property type="entry name" value="Butyryl-CoA Dehydrogenase, subunit A, domain 3"/>
    <property type="match status" value="1"/>
</dbReference>
<dbReference type="Pfam" id="PF02771">
    <property type="entry name" value="Acyl-CoA_dh_N"/>
    <property type="match status" value="1"/>
</dbReference>
<evidence type="ECO:0000313" key="10">
    <source>
        <dbReference type="EMBL" id="NYH93774.1"/>
    </source>
</evidence>
<evidence type="ECO:0000259" key="8">
    <source>
        <dbReference type="Pfam" id="PF02770"/>
    </source>
</evidence>
<dbReference type="GO" id="GO:0050660">
    <property type="term" value="F:flavin adenine dinucleotide binding"/>
    <property type="evidence" value="ECO:0007669"/>
    <property type="project" value="InterPro"/>
</dbReference>
<evidence type="ECO:0000256" key="3">
    <source>
        <dbReference type="ARBA" id="ARBA00022630"/>
    </source>
</evidence>
<dbReference type="InterPro" id="IPR009075">
    <property type="entry name" value="AcylCo_DH/oxidase_C"/>
</dbReference>
<dbReference type="RefSeq" id="WP_179405749.1">
    <property type="nucleotide sequence ID" value="NZ_BMGF01000001.1"/>
</dbReference>
<feature type="domain" description="Acyl-CoA oxidase/dehydrogenase middle" evidence="8">
    <location>
        <begin position="127"/>
        <end position="210"/>
    </location>
</feature>
<dbReference type="Proteomes" id="UP000522081">
    <property type="component" value="Unassembled WGS sequence"/>
</dbReference>
<accession>A0A7Y9XSM5</accession>
<dbReference type="SUPFAM" id="SSF47203">
    <property type="entry name" value="Acyl-CoA dehydrogenase C-terminal domain-like"/>
    <property type="match status" value="1"/>
</dbReference>
<dbReference type="InterPro" id="IPR009100">
    <property type="entry name" value="AcylCoA_DH/oxidase_NM_dom_sf"/>
</dbReference>
<dbReference type="InterPro" id="IPR036250">
    <property type="entry name" value="AcylCo_DH-like_C"/>
</dbReference>
<dbReference type="InterPro" id="IPR013786">
    <property type="entry name" value="AcylCoA_DH/ox_N"/>
</dbReference>
<dbReference type="PANTHER" id="PTHR43292:SF3">
    <property type="entry name" value="ACYL-COA DEHYDROGENASE FADE29"/>
    <property type="match status" value="1"/>
</dbReference>
<dbReference type="EC" id="1.3.8.7" evidence="10"/>
<keyword evidence="4 6" id="KW-0274">FAD</keyword>
<comment type="cofactor">
    <cofactor evidence="1 6">
        <name>FAD</name>
        <dbReference type="ChEBI" id="CHEBI:57692"/>
    </cofactor>
</comment>
<comment type="caution">
    <text evidence="10">The sequence shown here is derived from an EMBL/GenBank/DDBJ whole genome shotgun (WGS) entry which is preliminary data.</text>
</comment>
<protein>
    <submittedName>
        <fullName evidence="10">Acyl-CoA dehydrogenase</fullName>
        <ecNumber evidence="10">1.3.8.7</ecNumber>
    </submittedName>
</protein>
<organism evidence="10 11">
    <name type="scientific">Novosphingobium marinum</name>
    <dbReference type="NCBI Taxonomy" id="1514948"/>
    <lineage>
        <taxon>Bacteria</taxon>
        <taxon>Pseudomonadati</taxon>
        <taxon>Pseudomonadota</taxon>
        <taxon>Alphaproteobacteria</taxon>
        <taxon>Sphingomonadales</taxon>
        <taxon>Sphingomonadaceae</taxon>
        <taxon>Novosphingobium</taxon>
    </lineage>
</organism>
<dbReference type="GO" id="GO:0070991">
    <property type="term" value="F:medium-chain fatty acyl-CoA dehydrogenase activity"/>
    <property type="evidence" value="ECO:0007669"/>
    <property type="project" value="UniProtKB-EC"/>
</dbReference>